<keyword evidence="3" id="KW-1185">Reference proteome</keyword>
<reference evidence="1 2" key="1">
    <citation type="journal article" date="2014" name="PLoS Genet.">
        <title>The Genome of Spironucleus salmonicida Highlights a Fish Pathogen Adapted to Fluctuating Environments.</title>
        <authorList>
            <person name="Xu F."/>
            <person name="Jerlstrom-Hultqvist J."/>
            <person name="Einarsson E."/>
            <person name="Astvaldsson A."/>
            <person name="Svard S.G."/>
            <person name="Andersson J.O."/>
        </authorList>
    </citation>
    <scope>NUCLEOTIDE SEQUENCE</scope>
    <source>
        <strain evidence="2">ATCC 50377</strain>
    </source>
</reference>
<gene>
    <name evidence="1" type="ORF">SS50377_14097</name>
    <name evidence="2" type="ORF">SS50377_24345</name>
</gene>
<dbReference type="Proteomes" id="UP000018208">
    <property type="component" value="Unassembled WGS sequence"/>
</dbReference>
<evidence type="ECO:0000313" key="2">
    <source>
        <dbReference type="EMBL" id="KAH0574390.1"/>
    </source>
</evidence>
<proteinExistence type="predicted"/>
<organism evidence="1">
    <name type="scientific">Spironucleus salmonicida</name>
    <dbReference type="NCBI Taxonomy" id="348837"/>
    <lineage>
        <taxon>Eukaryota</taxon>
        <taxon>Metamonada</taxon>
        <taxon>Diplomonadida</taxon>
        <taxon>Hexamitidae</taxon>
        <taxon>Hexamitinae</taxon>
        <taxon>Spironucleus</taxon>
    </lineage>
</organism>
<accession>V6LPD4</accession>
<sequence length="185" mass="21870">MLDRENLQQVYSAYVNYMSHFTPQSNLHALQLSKTFFQFFASNRYVINLSFQHILTSTATILSTVKIIRRFIIDNDVLPLQELDQVFRLFVPDFSIELLQKIQNFYAKLPEKVQIQRMLAVQSISQFVFVQLLKANFELGNSFPDNYKNDEFIQKFAEAQGLQFDQNIFDSFEQFKNFVYDSDLE</sequence>
<protein>
    <submittedName>
        <fullName evidence="1">Uncharacterized protein</fullName>
    </submittedName>
</protein>
<dbReference type="EMBL" id="AUWU02000004">
    <property type="protein sequence ID" value="KAH0574390.1"/>
    <property type="molecule type" value="Genomic_DNA"/>
</dbReference>
<evidence type="ECO:0000313" key="1">
    <source>
        <dbReference type="EMBL" id="EST46103.1"/>
    </source>
</evidence>
<dbReference type="VEuPathDB" id="GiardiaDB:SS50377_24345"/>
<dbReference type="AlphaFoldDB" id="V6LPD4"/>
<reference evidence="2" key="2">
    <citation type="submission" date="2020-12" db="EMBL/GenBank/DDBJ databases">
        <title>New Spironucleus salmonicida genome in near-complete chromosomes.</title>
        <authorList>
            <person name="Xu F."/>
            <person name="Kurt Z."/>
            <person name="Jimenez-Gonzalez A."/>
            <person name="Astvaldsson A."/>
            <person name="Andersson J.O."/>
            <person name="Svard S.G."/>
        </authorList>
    </citation>
    <scope>NUCLEOTIDE SEQUENCE</scope>
    <source>
        <strain evidence="2">ATCC 50377</strain>
    </source>
</reference>
<evidence type="ECO:0000313" key="3">
    <source>
        <dbReference type="Proteomes" id="UP000018208"/>
    </source>
</evidence>
<dbReference type="EMBL" id="KI546085">
    <property type="protein sequence ID" value="EST46103.1"/>
    <property type="molecule type" value="Genomic_DNA"/>
</dbReference>
<name>V6LPD4_9EUKA</name>